<reference evidence="4 5" key="1">
    <citation type="submission" date="2015-07" db="EMBL/GenBank/DDBJ databases">
        <title>High-quality genome of monoxenous trypanosomatid Leptomonas pyrrhocoris.</title>
        <authorList>
            <person name="Flegontov P."/>
            <person name="Butenko A."/>
            <person name="Firsov S."/>
            <person name="Vlcek C."/>
            <person name="Logacheva M.D."/>
            <person name="Field M."/>
            <person name="Filatov D."/>
            <person name="Flegontova O."/>
            <person name="Gerasimov E."/>
            <person name="Jackson A.P."/>
            <person name="Kelly S."/>
            <person name="Opperdoes F."/>
            <person name="O'Reilly A."/>
            <person name="Votypka J."/>
            <person name="Yurchenko V."/>
            <person name="Lukes J."/>
        </authorList>
    </citation>
    <scope>NUCLEOTIDE SEQUENCE [LARGE SCALE GENOMIC DNA]</scope>
    <source>
        <strain evidence="4">H10</strain>
    </source>
</reference>
<feature type="region of interest" description="Disordered" evidence="2">
    <location>
        <begin position="757"/>
        <end position="784"/>
    </location>
</feature>
<feature type="compositionally biased region" description="Basic and acidic residues" evidence="2">
    <location>
        <begin position="2059"/>
        <end position="2074"/>
    </location>
</feature>
<feature type="compositionally biased region" description="Basic residues" evidence="2">
    <location>
        <begin position="2097"/>
        <end position="2111"/>
    </location>
</feature>
<feature type="region of interest" description="Disordered" evidence="2">
    <location>
        <begin position="2686"/>
        <end position="2779"/>
    </location>
</feature>
<feature type="compositionally biased region" description="Low complexity" evidence="2">
    <location>
        <begin position="1671"/>
        <end position="1683"/>
    </location>
</feature>
<dbReference type="Pfam" id="PF00023">
    <property type="entry name" value="Ank"/>
    <property type="match status" value="1"/>
</dbReference>
<feature type="compositionally biased region" description="Low complexity" evidence="2">
    <location>
        <begin position="2005"/>
        <end position="2030"/>
    </location>
</feature>
<feature type="compositionally biased region" description="Low complexity" evidence="2">
    <location>
        <begin position="483"/>
        <end position="494"/>
    </location>
</feature>
<keyword evidence="3" id="KW-0812">Transmembrane</keyword>
<feature type="compositionally biased region" description="Basic and acidic residues" evidence="2">
    <location>
        <begin position="3261"/>
        <end position="3272"/>
    </location>
</feature>
<dbReference type="SUPFAM" id="SSF48403">
    <property type="entry name" value="Ankyrin repeat"/>
    <property type="match status" value="3"/>
</dbReference>
<feature type="region of interest" description="Disordered" evidence="2">
    <location>
        <begin position="1858"/>
        <end position="1890"/>
    </location>
</feature>
<feature type="region of interest" description="Disordered" evidence="2">
    <location>
        <begin position="465"/>
        <end position="497"/>
    </location>
</feature>
<feature type="compositionally biased region" description="Basic and acidic residues" evidence="2">
    <location>
        <begin position="1514"/>
        <end position="1529"/>
    </location>
</feature>
<feature type="region of interest" description="Disordered" evidence="2">
    <location>
        <begin position="2278"/>
        <end position="2319"/>
    </location>
</feature>
<feature type="compositionally biased region" description="Polar residues" evidence="2">
    <location>
        <begin position="1365"/>
        <end position="1376"/>
    </location>
</feature>
<feature type="compositionally biased region" description="Low complexity" evidence="2">
    <location>
        <begin position="1006"/>
        <end position="1015"/>
    </location>
</feature>
<feature type="compositionally biased region" description="Polar residues" evidence="2">
    <location>
        <begin position="2732"/>
        <end position="2753"/>
    </location>
</feature>
<dbReference type="SMART" id="SM00248">
    <property type="entry name" value="ANK"/>
    <property type="match status" value="4"/>
</dbReference>
<feature type="compositionally biased region" description="Low complexity" evidence="2">
    <location>
        <begin position="2037"/>
        <end position="2051"/>
    </location>
</feature>
<feature type="region of interest" description="Disordered" evidence="2">
    <location>
        <begin position="2537"/>
        <end position="2598"/>
    </location>
</feature>
<dbReference type="Proteomes" id="UP000037923">
    <property type="component" value="Unassembled WGS sequence"/>
</dbReference>
<feature type="compositionally biased region" description="Low complexity" evidence="2">
    <location>
        <begin position="1767"/>
        <end position="1779"/>
    </location>
</feature>
<evidence type="ECO:0000256" key="3">
    <source>
        <dbReference type="SAM" id="Phobius"/>
    </source>
</evidence>
<feature type="compositionally biased region" description="Low complexity" evidence="2">
    <location>
        <begin position="3063"/>
        <end position="3081"/>
    </location>
</feature>
<feature type="transmembrane region" description="Helical" evidence="3">
    <location>
        <begin position="399"/>
        <end position="416"/>
    </location>
</feature>
<feature type="compositionally biased region" description="Basic residues" evidence="2">
    <location>
        <begin position="473"/>
        <end position="482"/>
    </location>
</feature>
<feature type="repeat" description="ANK" evidence="1">
    <location>
        <begin position="1175"/>
        <end position="1207"/>
    </location>
</feature>
<feature type="compositionally biased region" description="Low complexity" evidence="2">
    <location>
        <begin position="2549"/>
        <end position="2568"/>
    </location>
</feature>
<keyword evidence="3" id="KW-0472">Membrane</keyword>
<dbReference type="PROSITE" id="PS50297">
    <property type="entry name" value="ANK_REP_REGION"/>
    <property type="match status" value="2"/>
</dbReference>
<feature type="compositionally biased region" description="Low complexity" evidence="2">
    <location>
        <begin position="1308"/>
        <end position="1326"/>
    </location>
</feature>
<feature type="region of interest" description="Disordered" evidence="2">
    <location>
        <begin position="2445"/>
        <end position="2484"/>
    </location>
</feature>
<feature type="region of interest" description="Disordered" evidence="2">
    <location>
        <begin position="1976"/>
        <end position="2115"/>
    </location>
</feature>
<feature type="transmembrane region" description="Helical" evidence="3">
    <location>
        <begin position="330"/>
        <end position="349"/>
    </location>
</feature>
<feature type="compositionally biased region" description="Acidic residues" evidence="2">
    <location>
        <begin position="1564"/>
        <end position="1573"/>
    </location>
</feature>
<feature type="compositionally biased region" description="Basic and acidic residues" evidence="2">
    <location>
        <begin position="1018"/>
        <end position="1028"/>
    </location>
</feature>
<dbReference type="OMA" id="DYVPCAL"/>
<feature type="region of interest" description="Disordered" evidence="2">
    <location>
        <begin position="1667"/>
        <end position="1697"/>
    </location>
</feature>
<dbReference type="PANTHER" id="PTHR24216">
    <property type="entry name" value="PAXILLIN-RELATED"/>
    <property type="match status" value="1"/>
</dbReference>
<feature type="compositionally biased region" description="Basic and acidic residues" evidence="2">
    <location>
        <begin position="2710"/>
        <end position="2721"/>
    </location>
</feature>
<feature type="region of interest" description="Disordered" evidence="2">
    <location>
        <begin position="991"/>
        <end position="1057"/>
    </location>
</feature>
<feature type="compositionally biased region" description="Low complexity" evidence="2">
    <location>
        <begin position="3239"/>
        <end position="3249"/>
    </location>
</feature>
<name>A0A0M9FTC5_LEPPY</name>
<feature type="region of interest" description="Disordered" evidence="2">
    <location>
        <begin position="1281"/>
        <end position="1381"/>
    </location>
</feature>
<dbReference type="EMBL" id="LGTL01000024">
    <property type="protein sequence ID" value="KPA75539.1"/>
    <property type="molecule type" value="Genomic_DNA"/>
</dbReference>
<gene>
    <name evidence="4" type="ORF">ABB37_08429</name>
</gene>
<dbReference type="GeneID" id="26908713"/>
<feature type="region of interest" description="Disordered" evidence="2">
    <location>
        <begin position="1801"/>
        <end position="1820"/>
    </location>
</feature>
<dbReference type="InterPro" id="IPR036770">
    <property type="entry name" value="Ankyrin_rpt-contain_sf"/>
</dbReference>
<feature type="region of interest" description="Disordered" evidence="2">
    <location>
        <begin position="1709"/>
        <end position="1793"/>
    </location>
</feature>
<dbReference type="InterPro" id="IPR002110">
    <property type="entry name" value="Ankyrin_rpt"/>
</dbReference>
<feature type="compositionally biased region" description="Low complexity" evidence="2">
    <location>
        <begin position="576"/>
        <end position="594"/>
    </location>
</feature>
<evidence type="ECO:0000313" key="4">
    <source>
        <dbReference type="EMBL" id="KPA75539.1"/>
    </source>
</evidence>
<accession>A0A0M9FTC5</accession>
<dbReference type="PROSITE" id="PS50088">
    <property type="entry name" value="ANK_REPEAT"/>
    <property type="match status" value="3"/>
</dbReference>
<comment type="caution">
    <text evidence="4">The sequence shown here is derived from an EMBL/GenBank/DDBJ whole genome shotgun (WGS) entry which is preliminary data.</text>
</comment>
<organism evidence="4 5">
    <name type="scientific">Leptomonas pyrrhocoris</name>
    <name type="common">Firebug parasite</name>
    <dbReference type="NCBI Taxonomy" id="157538"/>
    <lineage>
        <taxon>Eukaryota</taxon>
        <taxon>Discoba</taxon>
        <taxon>Euglenozoa</taxon>
        <taxon>Kinetoplastea</taxon>
        <taxon>Metakinetoplastina</taxon>
        <taxon>Trypanosomatida</taxon>
        <taxon>Trypanosomatidae</taxon>
        <taxon>Leishmaniinae</taxon>
        <taxon>Leptomonas</taxon>
    </lineage>
</organism>
<evidence type="ECO:0000256" key="2">
    <source>
        <dbReference type="SAM" id="MobiDB-lite"/>
    </source>
</evidence>
<feature type="compositionally biased region" description="Basic and acidic residues" evidence="2">
    <location>
        <begin position="991"/>
        <end position="1005"/>
    </location>
</feature>
<dbReference type="PANTHER" id="PTHR24216:SF65">
    <property type="entry name" value="PAXILLIN-LIKE PROTEIN 1"/>
    <property type="match status" value="1"/>
</dbReference>
<feature type="transmembrane region" description="Helical" evidence="3">
    <location>
        <begin position="47"/>
        <end position="65"/>
    </location>
</feature>
<dbReference type="RefSeq" id="XP_015653978.1">
    <property type="nucleotide sequence ID" value="XM_015807439.1"/>
</dbReference>
<feature type="repeat" description="ANK" evidence="1">
    <location>
        <begin position="2842"/>
        <end position="2874"/>
    </location>
</feature>
<protein>
    <submittedName>
        <fullName evidence="4">Uncharacterized protein</fullName>
    </submittedName>
</protein>
<feature type="transmembrane region" description="Helical" evidence="3">
    <location>
        <begin position="147"/>
        <end position="174"/>
    </location>
</feature>
<proteinExistence type="predicted"/>
<feature type="compositionally biased region" description="Low complexity" evidence="2">
    <location>
        <begin position="2689"/>
        <end position="2703"/>
    </location>
</feature>
<keyword evidence="3" id="KW-1133">Transmembrane helix</keyword>
<feature type="compositionally biased region" description="Basic and acidic residues" evidence="2">
    <location>
        <begin position="2463"/>
        <end position="2473"/>
    </location>
</feature>
<feature type="region of interest" description="Disordered" evidence="2">
    <location>
        <begin position="1486"/>
        <end position="1605"/>
    </location>
</feature>
<feature type="transmembrane region" description="Helical" evidence="3">
    <location>
        <begin position="12"/>
        <end position="35"/>
    </location>
</feature>
<feature type="compositionally biased region" description="Basic and acidic residues" evidence="2">
    <location>
        <begin position="1340"/>
        <end position="1350"/>
    </location>
</feature>
<keyword evidence="1" id="KW-0040">ANK repeat</keyword>
<dbReference type="OrthoDB" id="267778at2759"/>
<feature type="compositionally biased region" description="Basic and acidic residues" evidence="2">
    <location>
        <begin position="3019"/>
        <end position="3051"/>
    </location>
</feature>
<feature type="region of interest" description="Disordered" evidence="2">
    <location>
        <begin position="568"/>
        <end position="595"/>
    </location>
</feature>
<feature type="region of interest" description="Disordered" evidence="2">
    <location>
        <begin position="221"/>
        <end position="283"/>
    </location>
</feature>
<feature type="compositionally biased region" description="Low complexity" evidence="2">
    <location>
        <begin position="237"/>
        <end position="254"/>
    </location>
</feature>
<feature type="compositionally biased region" description="Low complexity" evidence="2">
    <location>
        <begin position="1746"/>
        <end position="1759"/>
    </location>
</feature>
<keyword evidence="5" id="KW-1185">Reference proteome</keyword>
<evidence type="ECO:0000256" key="1">
    <source>
        <dbReference type="PROSITE-ProRule" id="PRU00023"/>
    </source>
</evidence>
<sequence>MTCLVAVCVAVIAGYVLLGGFALFFLVRFAWLNCVREARPRQCGQHLLSYGVLLCYLVLCVWTAHGSAFLQSGLRLAASSSTSASHVGTGSAFGASSTSVSSRWPVRVLVEVGSFLADAFLRPWTPFSLAAPATTAHDAALSSSAPTLLFCSALCAFAQVVAATSLYGTFAVWCNTRWRYVVLRTVAQHADLWALLFPLDPAEDFAAAAAAAAAMRFSAEVQHSSQHQRDGSMDSLSSPPSSPAAGAQRGAAGRRTGRVSVIAPANASPRTPPGLPRFNASGSSRVNAAANGRVFALSQRPDRAAGTMEEEETRPERQRRRHLLRVRQRFLSAFWVTDATVLLMTFFFFSSLAAGRVAVTAVMASIWTQRFSSGAASSTTGMPSTASTRKSFTPYPTEGYVAVIGLCYLALLRLRLRRQRALLRDLFVLVRSSATATATAAAPAAPSPSLSPLPLPRQRRSRLLHGAEANSSRTHRSSRCRLSRSSGSLSSPASPTHPLCSRSFDNAPFSGWVTVNPRPPLQRVAFDVDAEDRATRVKESGGRSASLFARWGVRWWSWSWWPAQTQTRASRQEGGSSADASSSTPSATSSPAAAVQPNPPKFRFLILTTAALLAVQLAPDSTGVWAAALGLIGGCAAGTTRDALCGPFCWIVTDYRKLLRCSWWGLFASRACSPRAMDVSAAISSLSEQQRRHFMTLHIRGALPHPYHRRHPSCVVVDEDEEEDWVAETANKSFAVNALVEAAKTATVATITTNTRTRTMPTPDFITSPRSAGSASTTSPSASSATTATAAACLGDVGDVDVDALLADDDAPGMSEVGGDTYNDDEWSERDSVVAAFSLTQFWHGVVTQALQKSAAQATGLQGAPSPGLNVEGGALHESFEGPASTTHANSSVVFPSLPGLAHVPHGGSSGGGDASITFFNASFLGVTDPFRVAALLSLVPTESPVNGTAKTLLPIAPGLELGHDLRAGFGPKKMKRSMLLTAPAAARVGAAEERGKEDAAERARQVSAAAAAAVGKENNEDHPERNRSSPRPTPADAQRRPPLSSSPPPPHAPHAKDHAIATAPEAGWLSSALATVVSVIVGHRRSVSSPPLDAHAEGAEEAFTSALPAEVVHDMSTASSLSIATSAAARALQQSEEGFERFLSCVRRDGDNTFALQSMLSAHGNTYGSRVDAMGRGALHYAVIGGFVHGVWFLVKIGAEPNLLDKAGYAPLHYAVLYHTVHRLSPTITDENTSATVRQARQMLGIPVVATAALQAPEQARKRRQLRQQRHRRLMRRRLQAAYSATTDPNRSYGGSSSSDSRDSSDNGRPVLSMVTSMSTVSDVSRINSYHGRSSPRLRRAEEQHDEQSHHHHGSSSISSSRSVANSTPLGIPSSSHDEELADSPLLELLPTDMPDDPEDAIVEEPASSMAVVAAAAMAQEERGQWYGLVGRLLSLGALVDFPTARGLTALHLAVLQGALGLVNTLLREGANPLLGSELETRPFLSPANDAAGEETEEDGSLDAATKAQKISGRGDGERGEEAVELDRSAAWTQQVNAELQRAVGGRRRRRRQEESRTCVVPGEEEQAEEETPYGAKKRQKGSASWVEAPSPATSPPPQGTTSVFDTEWVDVHLTHAGSPIVMGHCKSPLLLAVELDADLVVASMLYHATVQDTYRRVAASLRVGKVKRGSSTGSRSSNSLHGSGGGGRGTGHVSFLHDGDVGVPFVSSASNSPLPPSPVSRRVAHGSPVPSPLAVVDLTNTTDPLQQQQQQQQQQRPPLVPSPSPTASSSSSRAVTPGAPSRSSVHSRKPSLTTAVVAGRIGNTSPPAAPGSAHPLMEEGGVDEAAHNNAAASAAAVELIAAVAALLPSPTVINTVGTSSNRSSPAPPVGGGGSGGHHQRAGSRVSNSNSVTDLISSVSGATADTIATTITTLASTWVRTCWARSCEHDFRAIHVALLLGNARAARVLLLRWTYDGNVRGGGGGGSAVLAAAGRHHTTSGVHSLSSGPTTPSRRGRGGGEDATLTSGTPSTVPSPAVSPPSTSLPSSSADRRDTASTMTTTTLEALPSTVAQITVPVHDKGEGAVFAHRERSSNGSGGSSDDEGAQRGLPSSSPRSRHHHHHHRGHRSRAPSTAMLSLATSTGASAFWVVPLRLNFFHLAAIGDSTECLAYVLRWSGVPDYVPCALSDAFHDEAQAEELRWDVHANVGRLAATETQDAEHCRGAHHGCQKWRDDPTSTREPTSVIGTLPPFTAASPVLTEGIALPTATTTTAALSNAEELGSRTNIVVVSSVLESLRTSSSNSGNNDTSRTRTGGAATAAPTLRRAGSASGGPQPSATAALHLPVLMEEPPPSATLPPAHALCRSSSLIAEVATRRDGEAVTGSDTLSDVFNRTWSSSRSSLNSVSSNEAQRRASACPGLASSVLPRRALRLRAMCTLLQSHLQDDGVRWRVRTTVFGRRRRCGSSAPGAMLRPRATATTRTEEKQEKGDTEGGAVWDRASLSPSPSAAAVGLASEQNSVLANTCFGSTAAAAALHTGMTICYATMNNLVDEEEVVAEEEPHRHTDSVSSSTCSSASSNPTSNEGSGYSYDAQTASGTTRKETQSRVKRHHRQVHARRLREHERLRRLHQQRRRAFVSAVTKLRQCIVHVPLDVAHLAAIEMAVDRACTTLPSAPARRSLQQALLIVTRRLQNQKRRQQLIGDLRRSAATAAARSGTTPSAVSARQRSSTDDPAHDSEAKGTLGVEDSFAGNTATISKDSHPASSFPSTPTAEAGTRRRGGHVNSPRQDARSPSIATSAPSYYSALGQYTEGESNNAGEKGGGDFVLDERWRRFRHEQQQQRLRQLLTALASELNAVDTRGLTPLHYAIANQNAGMVYLLCAYGATFVFASEETESQLVGRSVKAVAAEAAMVAALEDNSSNSNGTATFSVTSGSDSEGSLAASMVHVDGAPTVSPMMASTVIVSPTGMLTPARSEKTGTTAPAATRARTTAAALRAQLADSGIVAAADILARYSEHYAGQLTPATREALRQAAKAARAEPLLRHLPTREAQEGGRLDASHDGLQRDAPPRVGTSPLQLHSTQPPIASTTASATPATTAELGGDDGCVPATSTTVAVSLTTPPPSTSLSSSLSAFPQLLPPQRPPPLTQFVAPPSTIAATLTEALGLGVSSIFAVAAAGALRELNVAGQQGTRESVPAVASASSTPTPQSTMAAPTEAAMMASRRNKLHDLQAHLVEQEERALQQMVGGARAVSRCNNNNNSSVATPLLPPPPTASSARARESTGEEKMARGNTALPSPAFAATPTGDVAAAAAVESAVASSGAASRCSAASSPSAPATATAATAAADAQNAVEYAMLEPHDVFVTHVVRNPAKADSMVRAAMEGTALRYLFQAYVVTSTVGI</sequence>
<feature type="compositionally biased region" description="Low complexity" evidence="2">
    <location>
        <begin position="2278"/>
        <end position="2309"/>
    </location>
</feature>
<dbReference type="Gene3D" id="1.25.40.20">
    <property type="entry name" value="Ankyrin repeat-containing domain"/>
    <property type="match status" value="3"/>
</dbReference>
<feature type="repeat" description="ANK" evidence="1">
    <location>
        <begin position="1447"/>
        <end position="1479"/>
    </location>
</feature>
<dbReference type="VEuPathDB" id="TriTrypDB:LpyrH10_24_0690"/>
<feature type="compositionally biased region" description="Acidic residues" evidence="2">
    <location>
        <begin position="1493"/>
        <end position="1502"/>
    </location>
</feature>
<feature type="compositionally biased region" description="Low complexity" evidence="2">
    <location>
        <begin position="1291"/>
        <end position="1300"/>
    </location>
</feature>
<evidence type="ECO:0000313" key="5">
    <source>
        <dbReference type="Proteomes" id="UP000037923"/>
    </source>
</evidence>
<feature type="region of interest" description="Disordered" evidence="2">
    <location>
        <begin position="3235"/>
        <end position="3283"/>
    </location>
</feature>
<feature type="compositionally biased region" description="Basic residues" evidence="2">
    <location>
        <begin position="2588"/>
        <end position="2598"/>
    </location>
</feature>
<feature type="region of interest" description="Disordered" evidence="2">
    <location>
        <begin position="3018"/>
        <end position="3089"/>
    </location>
</feature>